<dbReference type="InterPro" id="IPR036390">
    <property type="entry name" value="WH_DNA-bd_sf"/>
</dbReference>
<dbReference type="PROSITE" id="PS50931">
    <property type="entry name" value="HTH_LYSR"/>
    <property type="match status" value="1"/>
</dbReference>
<keyword evidence="4" id="KW-0804">Transcription</keyword>
<accession>A0ABT7IMA3</accession>
<keyword evidence="7" id="KW-1185">Reference proteome</keyword>
<sequence length="326" mass="36640">MPKSDDLYAWKLFASLIQSRSFSVTAQAFGVEPSTVSRAISALENSIGQKLVNRSARPLTFTSRGEWAARKIEPILAAHRKFIESFTHDTATLEGQIRLSVPPSFATRNLMPILEEFYKLYPRISFDILVGMQASDVKSQKCDMAALTGKLSDSSLIQIPRGRCVYLPVASPDYIKAHGMPLNPQDLAHHTVFLYTGPMRSTTRVLWKGHENEVIPYGRTIASTDMLSIREGVLKGYGVALDMPVVQCWEDLKEGRMVPVLPGWKRPPAQCYVVLSKSSWHIRRCRVFAEWYAKKLTGLFQQYEKEIAGIVPLEPDDGLDSERPPL</sequence>
<organism evidence="6 7">
    <name type="scientific">Mesosutterella faecium</name>
    <dbReference type="NCBI Taxonomy" id="2925194"/>
    <lineage>
        <taxon>Bacteria</taxon>
        <taxon>Pseudomonadati</taxon>
        <taxon>Pseudomonadota</taxon>
        <taxon>Betaproteobacteria</taxon>
        <taxon>Burkholderiales</taxon>
        <taxon>Sutterellaceae</taxon>
        <taxon>Mesosutterella</taxon>
    </lineage>
</organism>
<evidence type="ECO:0000256" key="1">
    <source>
        <dbReference type="ARBA" id="ARBA00009437"/>
    </source>
</evidence>
<proteinExistence type="inferred from homology"/>
<dbReference type="Pfam" id="PF03466">
    <property type="entry name" value="LysR_substrate"/>
    <property type="match status" value="1"/>
</dbReference>
<dbReference type="RefSeq" id="WP_243376258.1">
    <property type="nucleotide sequence ID" value="NZ_JAKZJU020000001.1"/>
</dbReference>
<dbReference type="SUPFAM" id="SSF46785">
    <property type="entry name" value="Winged helix' DNA-binding domain"/>
    <property type="match status" value="1"/>
</dbReference>
<dbReference type="CDD" id="cd08422">
    <property type="entry name" value="PBP2_CrgA_like"/>
    <property type="match status" value="1"/>
</dbReference>
<gene>
    <name evidence="6" type="ORF">MUN46_006110</name>
</gene>
<dbReference type="InterPro" id="IPR036388">
    <property type="entry name" value="WH-like_DNA-bd_sf"/>
</dbReference>
<comment type="similarity">
    <text evidence="1">Belongs to the LysR transcriptional regulatory family.</text>
</comment>
<evidence type="ECO:0000256" key="2">
    <source>
        <dbReference type="ARBA" id="ARBA00023015"/>
    </source>
</evidence>
<keyword evidence="2" id="KW-0805">Transcription regulation</keyword>
<dbReference type="Proteomes" id="UP001165481">
    <property type="component" value="Unassembled WGS sequence"/>
</dbReference>
<evidence type="ECO:0000256" key="4">
    <source>
        <dbReference type="ARBA" id="ARBA00023163"/>
    </source>
</evidence>
<evidence type="ECO:0000313" key="7">
    <source>
        <dbReference type="Proteomes" id="UP001165481"/>
    </source>
</evidence>
<dbReference type="PANTHER" id="PTHR30537">
    <property type="entry name" value="HTH-TYPE TRANSCRIPTIONAL REGULATOR"/>
    <property type="match status" value="1"/>
</dbReference>
<dbReference type="PANTHER" id="PTHR30537:SF5">
    <property type="entry name" value="HTH-TYPE TRANSCRIPTIONAL ACTIVATOR TTDR-RELATED"/>
    <property type="match status" value="1"/>
</dbReference>
<dbReference type="InterPro" id="IPR005119">
    <property type="entry name" value="LysR_subst-bd"/>
</dbReference>
<dbReference type="Gene3D" id="3.40.190.290">
    <property type="match status" value="1"/>
</dbReference>
<dbReference type="InterPro" id="IPR058163">
    <property type="entry name" value="LysR-type_TF_proteobact-type"/>
</dbReference>
<protein>
    <submittedName>
        <fullName evidence="6">LysR family transcriptional regulator</fullName>
    </submittedName>
</protein>
<evidence type="ECO:0000259" key="5">
    <source>
        <dbReference type="PROSITE" id="PS50931"/>
    </source>
</evidence>
<reference evidence="6" key="1">
    <citation type="submission" date="2023-03" db="EMBL/GenBank/DDBJ databases">
        <title>Mesosutterella sp. nov. isolated from porcine feces.</title>
        <authorList>
            <person name="Yu S."/>
        </authorList>
    </citation>
    <scope>NUCLEOTIDE SEQUENCE</scope>
    <source>
        <strain evidence="6">AGMB02718</strain>
    </source>
</reference>
<comment type="caution">
    <text evidence="6">The sequence shown here is derived from an EMBL/GenBank/DDBJ whole genome shotgun (WGS) entry which is preliminary data.</text>
</comment>
<dbReference type="SUPFAM" id="SSF53850">
    <property type="entry name" value="Periplasmic binding protein-like II"/>
    <property type="match status" value="1"/>
</dbReference>
<dbReference type="EMBL" id="JAKZJU020000001">
    <property type="protein sequence ID" value="MDL2059499.1"/>
    <property type="molecule type" value="Genomic_DNA"/>
</dbReference>
<evidence type="ECO:0000256" key="3">
    <source>
        <dbReference type="ARBA" id="ARBA00023125"/>
    </source>
</evidence>
<dbReference type="Gene3D" id="1.10.10.10">
    <property type="entry name" value="Winged helix-like DNA-binding domain superfamily/Winged helix DNA-binding domain"/>
    <property type="match status" value="1"/>
</dbReference>
<feature type="domain" description="HTH lysR-type" evidence="5">
    <location>
        <begin position="5"/>
        <end position="62"/>
    </location>
</feature>
<name>A0ABT7IMA3_9BURK</name>
<dbReference type="Pfam" id="PF00126">
    <property type="entry name" value="HTH_1"/>
    <property type="match status" value="1"/>
</dbReference>
<evidence type="ECO:0000313" key="6">
    <source>
        <dbReference type="EMBL" id="MDL2059499.1"/>
    </source>
</evidence>
<dbReference type="InterPro" id="IPR000847">
    <property type="entry name" value="LysR_HTH_N"/>
</dbReference>
<keyword evidence="3" id="KW-0238">DNA-binding</keyword>